<sequence length="89" mass="10352">MTHELFKVIQSHVCYTALVYQRVNKKLSRDMTSTQIEALVQRVLNSELMSILCRGKNYYIEDKTEGVVLTINKNNYRLITINKLQGTTK</sequence>
<proteinExistence type="predicted"/>
<name>A0ABV3S2L8_9LACO</name>
<evidence type="ECO:0000313" key="2">
    <source>
        <dbReference type="Proteomes" id="UP001556617"/>
    </source>
</evidence>
<gene>
    <name evidence="1" type="ORF">AB3K24_05000</name>
</gene>
<evidence type="ECO:0000313" key="1">
    <source>
        <dbReference type="EMBL" id="MEX0380707.1"/>
    </source>
</evidence>
<comment type="caution">
    <text evidence="1">The sequence shown here is derived from an EMBL/GenBank/DDBJ whole genome shotgun (WGS) entry which is preliminary data.</text>
</comment>
<keyword evidence="2" id="KW-1185">Reference proteome</keyword>
<reference evidence="1 2" key="1">
    <citation type="submission" date="2024-07" db="EMBL/GenBank/DDBJ databases">
        <authorList>
            <person name="Yun M."/>
        </authorList>
    </citation>
    <scope>NUCLEOTIDE SEQUENCE [LARGE SCALE GENOMIC DNA]</scope>
    <source>
        <strain evidence="1 2">MS01</strain>
    </source>
</reference>
<organism evidence="1 2">
    <name type="scientific">Leuconostoc aquikimchii</name>
    <dbReference type="NCBI Taxonomy" id="3236804"/>
    <lineage>
        <taxon>Bacteria</taxon>
        <taxon>Bacillati</taxon>
        <taxon>Bacillota</taxon>
        <taxon>Bacilli</taxon>
        <taxon>Lactobacillales</taxon>
        <taxon>Lactobacillaceae</taxon>
        <taxon>Leuconostoc</taxon>
    </lineage>
</organism>
<dbReference type="EMBL" id="JBFPER010000001">
    <property type="protein sequence ID" value="MEX0380707.1"/>
    <property type="molecule type" value="Genomic_DNA"/>
</dbReference>
<dbReference type="Proteomes" id="UP001556617">
    <property type="component" value="Unassembled WGS sequence"/>
</dbReference>
<dbReference type="Pfam" id="PF12636">
    <property type="entry name" value="DUF3781"/>
    <property type="match status" value="1"/>
</dbReference>
<accession>A0ABV3S2L8</accession>
<dbReference type="RefSeq" id="WP_367974100.1">
    <property type="nucleotide sequence ID" value="NZ_JBFPEQ010000001.1"/>
</dbReference>
<dbReference type="InterPro" id="IPR024229">
    <property type="entry name" value="DUF3781"/>
</dbReference>
<protein>
    <submittedName>
        <fullName evidence="1">DUF3781 domain-containing protein</fullName>
    </submittedName>
</protein>